<dbReference type="Proteomes" id="UP000036681">
    <property type="component" value="Unplaced"/>
</dbReference>
<keyword evidence="1" id="KW-1185">Reference proteome</keyword>
<name>A0A0M3IG94_ASCLU</name>
<accession>A0A0M3IG94</accession>
<protein>
    <submittedName>
        <fullName evidence="2">Transposase</fullName>
    </submittedName>
</protein>
<evidence type="ECO:0000313" key="2">
    <source>
        <dbReference type="WBParaSite" id="ALUE_0001729601-mRNA-1"/>
    </source>
</evidence>
<dbReference type="AlphaFoldDB" id="A0A0M3IG94"/>
<evidence type="ECO:0000313" key="1">
    <source>
        <dbReference type="Proteomes" id="UP000036681"/>
    </source>
</evidence>
<reference evidence="2" key="1">
    <citation type="submission" date="2017-02" db="UniProtKB">
        <authorList>
            <consortium name="WormBaseParasite"/>
        </authorList>
    </citation>
    <scope>IDENTIFICATION</scope>
</reference>
<dbReference type="WBParaSite" id="ALUE_0001729601-mRNA-1">
    <property type="protein sequence ID" value="ALUE_0001729601-mRNA-1"/>
    <property type="gene ID" value="ALUE_0001729601"/>
</dbReference>
<sequence>MVAIRVSDVHQRLLNASQKLLIPMAMLYVRQQSQMHDY</sequence>
<proteinExistence type="predicted"/>
<organism evidence="1 2">
    <name type="scientific">Ascaris lumbricoides</name>
    <name type="common">Giant roundworm</name>
    <dbReference type="NCBI Taxonomy" id="6252"/>
    <lineage>
        <taxon>Eukaryota</taxon>
        <taxon>Metazoa</taxon>
        <taxon>Ecdysozoa</taxon>
        <taxon>Nematoda</taxon>
        <taxon>Chromadorea</taxon>
        <taxon>Rhabditida</taxon>
        <taxon>Spirurina</taxon>
        <taxon>Ascaridomorpha</taxon>
        <taxon>Ascaridoidea</taxon>
        <taxon>Ascarididae</taxon>
        <taxon>Ascaris</taxon>
    </lineage>
</organism>